<feature type="binding site" evidence="9">
    <location>
        <position position="150"/>
    </location>
    <ligand>
        <name>Mg(2+)</name>
        <dbReference type="ChEBI" id="CHEBI:18420"/>
        <label>1</label>
    </ligand>
</feature>
<evidence type="ECO:0000256" key="3">
    <source>
        <dbReference type="ARBA" id="ARBA00022490"/>
    </source>
</evidence>
<evidence type="ECO:0000259" key="15">
    <source>
        <dbReference type="PROSITE" id="PS51986"/>
    </source>
</evidence>
<dbReference type="SUPFAM" id="SSF54368">
    <property type="entry name" value="Glutamine synthetase, N-terminal domain"/>
    <property type="match status" value="1"/>
</dbReference>
<feature type="binding site" evidence="7">
    <location>
        <begin position="279"/>
        <end position="280"/>
    </location>
    <ligand>
        <name>L-glutamate</name>
        <dbReference type="ChEBI" id="CHEBI:29985"/>
    </ligand>
</feature>
<dbReference type="PROSITE" id="PS00181">
    <property type="entry name" value="GLNA_ATP"/>
    <property type="match status" value="1"/>
</dbReference>
<evidence type="ECO:0000256" key="9">
    <source>
        <dbReference type="PIRSR" id="PIRSR604809-3"/>
    </source>
</evidence>
<evidence type="ECO:0000256" key="8">
    <source>
        <dbReference type="PIRSR" id="PIRSR604809-2"/>
    </source>
</evidence>
<feature type="modified residue" description="O-AMP-tyrosine" evidence="10">
    <location>
        <position position="418"/>
    </location>
</feature>
<dbReference type="EMBL" id="LT981265">
    <property type="protein sequence ID" value="SPC34955.1"/>
    <property type="molecule type" value="Genomic_DNA"/>
</dbReference>
<dbReference type="SUPFAM" id="SSF55931">
    <property type="entry name" value="Glutamine synthetase/guanido kinase"/>
    <property type="match status" value="1"/>
</dbReference>
<comment type="catalytic activity">
    <reaction evidence="14">
        <text>L-glutamate + NH4(+) + ATP = L-glutamine + ADP + phosphate + H(+)</text>
        <dbReference type="Rhea" id="RHEA:16169"/>
        <dbReference type="ChEBI" id="CHEBI:15378"/>
        <dbReference type="ChEBI" id="CHEBI:28938"/>
        <dbReference type="ChEBI" id="CHEBI:29985"/>
        <dbReference type="ChEBI" id="CHEBI:30616"/>
        <dbReference type="ChEBI" id="CHEBI:43474"/>
        <dbReference type="ChEBI" id="CHEBI:58359"/>
        <dbReference type="ChEBI" id="CHEBI:456216"/>
        <dbReference type="EC" id="6.3.1.2"/>
    </reaction>
</comment>
<evidence type="ECO:0000256" key="6">
    <source>
        <dbReference type="ARBA" id="ARBA00022840"/>
    </source>
</evidence>
<dbReference type="PROSITE" id="PS51986">
    <property type="entry name" value="GS_BETA_GRASP"/>
    <property type="match status" value="1"/>
</dbReference>
<dbReference type="InterPro" id="IPR004809">
    <property type="entry name" value="Gln_synth_I"/>
</dbReference>
<dbReference type="InterPro" id="IPR027302">
    <property type="entry name" value="Gln_synth_N_conserv_site"/>
</dbReference>
<dbReference type="GO" id="GO:0046872">
    <property type="term" value="F:metal ion binding"/>
    <property type="evidence" value="ECO:0007669"/>
    <property type="project" value="UniProtKB-KW"/>
</dbReference>
<feature type="domain" description="GS catalytic" evidence="16">
    <location>
        <begin position="124"/>
        <end position="489"/>
    </location>
</feature>
<dbReference type="EC" id="6.3.1.2" evidence="14"/>
<dbReference type="Proteomes" id="UP000236248">
    <property type="component" value="Chromosome NCAV"/>
</dbReference>
<evidence type="ECO:0000256" key="7">
    <source>
        <dbReference type="PIRSR" id="PIRSR604809-1"/>
    </source>
</evidence>
<comment type="similarity">
    <text evidence="2 11 12">Belongs to the glutamine synthetase family.</text>
</comment>
<keyword evidence="9" id="KW-0460">Magnesium</keyword>
<feature type="binding site" evidence="7">
    <location>
        <position position="356"/>
    </location>
    <ligand>
        <name>L-glutamate</name>
        <dbReference type="ChEBI" id="CHEBI:29985"/>
    </ligand>
</feature>
<dbReference type="Pfam" id="PF03951">
    <property type="entry name" value="Gln-synt_N"/>
    <property type="match status" value="1"/>
</dbReference>
<dbReference type="NCBIfam" id="TIGR00653">
    <property type="entry name" value="GlnA"/>
    <property type="match status" value="1"/>
</dbReference>
<evidence type="ECO:0000256" key="10">
    <source>
        <dbReference type="PIRSR" id="PIRSR604809-50"/>
    </source>
</evidence>
<feature type="binding site" evidence="7">
    <location>
        <position position="344"/>
    </location>
    <ligand>
        <name>L-glutamate</name>
        <dbReference type="ChEBI" id="CHEBI:29985"/>
    </ligand>
</feature>
<dbReference type="PANTHER" id="PTHR43407:SF1">
    <property type="entry name" value="LENGSIN"/>
    <property type="match status" value="1"/>
</dbReference>
<dbReference type="GO" id="GO:0005737">
    <property type="term" value="C:cytoplasm"/>
    <property type="evidence" value="ECO:0007669"/>
    <property type="project" value="UniProtKB-SubCell"/>
</dbReference>
<keyword evidence="4 14" id="KW-0436">Ligase</keyword>
<evidence type="ECO:0000256" key="14">
    <source>
        <dbReference type="RuleBase" id="RU004356"/>
    </source>
</evidence>
<feature type="binding site" evidence="9">
    <location>
        <position position="378"/>
    </location>
    <ligand>
        <name>Mg(2+)</name>
        <dbReference type="ChEBI" id="CHEBI:18420"/>
        <label>1</label>
    </ligand>
</feature>
<dbReference type="PANTHER" id="PTHR43407">
    <property type="entry name" value="GLUTAMINE SYNTHETASE"/>
    <property type="match status" value="1"/>
</dbReference>
<organism evidence="17 18">
    <name type="scientific">Candidatus Nitrosocaldus cavascurensis</name>
    <dbReference type="NCBI Taxonomy" id="2058097"/>
    <lineage>
        <taxon>Archaea</taxon>
        <taxon>Nitrososphaerota</taxon>
        <taxon>Nitrososphaeria</taxon>
        <taxon>Candidatus Nitrosocaldales</taxon>
        <taxon>Candidatus Nitrosocaldaceae</taxon>
        <taxon>Candidatus Nitrosocaldus</taxon>
    </lineage>
</organism>
<keyword evidence="5 8" id="KW-0547">Nucleotide-binding</keyword>
<dbReference type="GO" id="GO:0016020">
    <property type="term" value="C:membrane"/>
    <property type="evidence" value="ECO:0007669"/>
    <property type="project" value="TreeGrafter"/>
</dbReference>
<dbReference type="GO" id="GO:0006542">
    <property type="term" value="P:glutamine biosynthetic process"/>
    <property type="evidence" value="ECO:0007669"/>
    <property type="project" value="InterPro"/>
</dbReference>
<dbReference type="PROSITE" id="PS00180">
    <property type="entry name" value="GLNA_1"/>
    <property type="match status" value="1"/>
</dbReference>
<feature type="binding site" evidence="7">
    <location>
        <position position="380"/>
    </location>
    <ligand>
        <name>L-glutamate</name>
        <dbReference type="ChEBI" id="CHEBI:29985"/>
    </ligand>
</feature>
<feature type="domain" description="GS beta-grasp" evidence="15">
    <location>
        <begin position="30"/>
        <end position="117"/>
    </location>
</feature>
<gene>
    <name evidence="17" type="primary">glnA</name>
    <name evidence="17" type="ORF">NCAV_1792</name>
</gene>
<dbReference type="InterPro" id="IPR036651">
    <property type="entry name" value="Gln_synt_N_sf"/>
</dbReference>
<dbReference type="InterPro" id="IPR008146">
    <property type="entry name" value="Gln_synth_cat_dom"/>
</dbReference>
<feature type="binding site" evidence="9">
    <location>
        <position position="284"/>
    </location>
    <ligand>
        <name>Mg(2+)</name>
        <dbReference type="ChEBI" id="CHEBI:18420"/>
        <label>1</label>
    </ligand>
</feature>
<feature type="binding site" evidence="9">
    <location>
        <position position="235"/>
    </location>
    <ligand>
        <name>Mg(2+)</name>
        <dbReference type="ChEBI" id="CHEBI:18420"/>
        <label>1</label>
    </ligand>
</feature>
<dbReference type="InterPro" id="IPR014746">
    <property type="entry name" value="Gln_synth/guanido_kin_cat_dom"/>
</dbReference>
<evidence type="ECO:0000259" key="16">
    <source>
        <dbReference type="PROSITE" id="PS51987"/>
    </source>
</evidence>
<dbReference type="Gene3D" id="3.10.20.70">
    <property type="entry name" value="Glutamine synthetase, N-terminal domain"/>
    <property type="match status" value="1"/>
</dbReference>
<evidence type="ECO:0000313" key="18">
    <source>
        <dbReference type="Proteomes" id="UP000236248"/>
    </source>
</evidence>
<dbReference type="KEGG" id="ncv:NCAV_1792"/>
<proteinExistence type="inferred from homology"/>
<evidence type="ECO:0000256" key="13">
    <source>
        <dbReference type="RuleBase" id="RU000385"/>
    </source>
</evidence>
<dbReference type="PROSITE" id="PS51987">
    <property type="entry name" value="GS_CATALYTIC"/>
    <property type="match status" value="1"/>
</dbReference>
<feature type="binding site" evidence="7">
    <location>
        <position position="338"/>
    </location>
    <ligand>
        <name>L-glutamate</name>
        <dbReference type="ChEBI" id="CHEBI:29985"/>
    </ligand>
</feature>
<dbReference type="Gene3D" id="3.30.590.10">
    <property type="entry name" value="Glutamine synthetase/guanido kinase, catalytic domain"/>
    <property type="match status" value="1"/>
</dbReference>
<keyword evidence="10" id="KW-0597">Phosphoprotein</keyword>
<comment type="subcellular location">
    <subcellularLocation>
        <location evidence="1 13">Cytoplasm</location>
    </subcellularLocation>
</comment>
<feature type="binding site" evidence="8">
    <location>
        <position position="356"/>
    </location>
    <ligand>
        <name>ATP</name>
        <dbReference type="ChEBI" id="CHEBI:30616"/>
    </ligand>
</feature>
<sequence>MQFMPYRLVNGIMEPVSYSMEEVMDIIKSQDVKYLDLQFTSLTGRFHHVTVNAKMLSIDTLKEGFPKLDGSSIKGFAQIYESDMILKPDPNTFAIIPWKDQGRTARMICDVYWGYTGERLSRDPRAVAQRAEGMLKDEGFNVSYWGPEVEFFVFNRVGWEAMVPSRGISYTIESVEAPWSNDSSHTLRLKEGYMPAEPYDTLTYLRNQCMQVLNDYFGIPCEAHHHEVATAGQCEIDMRYDTLTNAADNTMTYKYVVKNIAKMNNLIATMMPKPLAMDNGSGMHVNVSLWNDNKNEFYDANDEYAELSQIGRYFAGGILEHAESLCAIVAPTTNSYRRLVPGYEAPVYIAWSKGNRSAIIRVPVYFRGKKQAASKRIEFRAADPSCNPYLCFSAILAAGLDGIRKKRDAGEPVDENIYLMSAEKRRELGIRQIPPTLIDAINALKSDDLYLKSVFTQDLIDKIIELESKDYMEIKLRPHPYEFYLYFDV</sequence>
<evidence type="ECO:0000256" key="11">
    <source>
        <dbReference type="PROSITE-ProRule" id="PRU01330"/>
    </source>
</evidence>
<keyword evidence="18" id="KW-1185">Reference proteome</keyword>
<evidence type="ECO:0000256" key="2">
    <source>
        <dbReference type="ARBA" id="ARBA00009897"/>
    </source>
</evidence>
<keyword evidence="3 13" id="KW-0963">Cytoplasm</keyword>
<dbReference type="GO" id="GO:0005524">
    <property type="term" value="F:ATP binding"/>
    <property type="evidence" value="ECO:0007669"/>
    <property type="project" value="UniProtKB-KW"/>
</dbReference>
<dbReference type="SMART" id="SM01230">
    <property type="entry name" value="Gln-synt_C"/>
    <property type="match status" value="1"/>
</dbReference>
<evidence type="ECO:0000256" key="4">
    <source>
        <dbReference type="ARBA" id="ARBA00022598"/>
    </source>
</evidence>
<evidence type="ECO:0000256" key="5">
    <source>
        <dbReference type="ARBA" id="ARBA00022741"/>
    </source>
</evidence>
<reference evidence="18" key="1">
    <citation type="submission" date="2018-01" db="EMBL/GenBank/DDBJ databases">
        <authorList>
            <person name="Kerou L M."/>
        </authorList>
    </citation>
    <scope>NUCLEOTIDE SEQUENCE [LARGE SCALE GENOMIC DNA]</scope>
    <source>
        <strain evidence="18">SCU2</strain>
    </source>
</reference>
<evidence type="ECO:0000256" key="1">
    <source>
        <dbReference type="ARBA" id="ARBA00004496"/>
    </source>
</evidence>
<dbReference type="InterPro" id="IPR027303">
    <property type="entry name" value="Gln_synth_gly_rich_site"/>
</dbReference>
<dbReference type="GO" id="GO:0004356">
    <property type="term" value="F:glutamine synthetase activity"/>
    <property type="evidence" value="ECO:0007669"/>
    <property type="project" value="UniProtKB-EC"/>
</dbReference>
<evidence type="ECO:0000313" key="17">
    <source>
        <dbReference type="EMBL" id="SPC34955.1"/>
    </source>
</evidence>
<feature type="binding site" evidence="9">
    <location>
        <position position="227"/>
    </location>
    <ligand>
        <name>Mg(2+)</name>
        <dbReference type="ChEBI" id="CHEBI:18420"/>
        <label>2</label>
    </ligand>
</feature>
<dbReference type="GO" id="GO:0019740">
    <property type="term" value="P:nitrogen utilization"/>
    <property type="evidence" value="ECO:0007669"/>
    <property type="project" value="TreeGrafter"/>
</dbReference>
<keyword evidence="9" id="KW-0479">Metal-binding</keyword>
<dbReference type="AlphaFoldDB" id="A0A2K5ATI6"/>
<keyword evidence="6 8" id="KW-0067">ATP-binding</keyword>
<feature type="binding site" evidence="9">
    <location>
        <position position="148"/>
    </location>
    <ligand>
        <name>Mg(2+)</name>
        <dbReference type="ChEBI" id="CHEBI:18420"/>
        <label>1</label>
    </ligand>
</feature>
<protein>
    <recommendedName>
        <fullName evidence="14">Glutamine synthetase</fullName>
        <ecNumber evidence="14">6.3.1.2</ecNumber>
    </recommendedName>
</protein>
<accession>A0A2K5ATI6</accession>
<dbReference type="Pfam" id="PF00120">
    <property type="entry name" value="Gln-synt_C"/>
    <property type="match status" value="1"/>
</dbReference>
<evidence type="ECO:0000256" key="12">
    <source>
        <dbReference type="RuleBase" id="RU000384"/>
    </source>
</evidence>
<feature type="binding site" evidence="8">
    <location>
        <position position="222"/>
    </location>
    <ligand>
        <name>ATP</name>
        <dbReference type="ChEBI" id="CHEBI:30616"/>
    </ligand>
</feature>
<dbReference type="InterPro" id="IPR008147">
    <property type="entry name" value="Gln_synt_N"/>
</dbReference>
<name>A0A2K5ATI6_9ARCH</name>
<comment type="cofactor">
    <cofactor evidence="9">
        <name>Mg(2+)</name>
        <dbReference type="ChEBI" id="CHEBI:18420"/>
    </cofactor>
    <text evidence="9">Binds 2 Mg(2+) ions per subunit.</text>
</comment>